<evidence type="ECO:0008006" key="3">
    <source>
        <dbReference type="Google" id="ProtNLM"/>
    </source>
</evidence>
<dbReference type="PANTHER" id="PTHR35868:SF3">
    <property type="entry name" value="DUF2804 DOMAIN-CONTAINING PROTEIN"/>
    <property type="match status" value="1"/>
</dbReference>
<evidence type="ECO:0000313" key="2">
    <source>
        <dbReference type="Proteomes" id="UP000093482"/>
    </source>
</evidence>
<organism evidence="1 2">
    <name type="scientific">Caryophanon latum</name>
    <dbReference type="NCBI Taxonomy" id="33977"/>
    <lineage>
        <taxon>Bacteria</taxon>
        <taxon>Bacillati</taxon>
        <taxon>Bacillota</taxon>
        <taxon>Bacilli</taxon>
        <taxon>Bacillales</taxon>
        <taxon>Caryophanaceae</taxon>
        <taxon>Caryophanon</taxon>
    </lineage>
</organism>
<proteinExistence type="predicted"/>
<dbReference type="EMBL" id="MATO01000003">
    <property type="protein sequence ID" value="OCS94288.1"/>
    <property type="molecule type" value="Genomic_DNA"/>
</dbReference>
<evidence type="ECO:0000313" key="1">
    <source>
        <dbReference type="EMBL" id="OCS94288.1"/>
    </source>
</evidence>
<dbReference type="InterPro" id="IPR021243">
    <property type="entry name" value="DUF2804"/>
</dbReference>
<sequence length="339" mass="39613">MQHVEKEIVEPVVLCDRKGKLNPAAIGYAKKPLIQCNLTGHFMRKKKWNYWCVYGDELMFSATISHLDYAAVCFVYIFEYETQRYFEKTITIPLGTAVKMSNNVYETVSFRSHDMTIQFRYQANATYIDVHIANFDNEVLDVKLQVEHPINDDSLNVTIPWDRQTFQFTAKHHTLPTTGYVKIGSRTFEFFADESFAVLDYGRGVWPRKATWNWGMASQRLGRRRIGLNFGGQWTDGTGMTENAVFVNGKMHKISEDVQFLYDRSNFMQRWTIETKFSNRVQLTFEPFFERVATTDVKLVKSEVHQLIGYYTGRVQLDNDTWLHIPQMLGCIEEHVAKW</sequence>
<comment type="caution">
    <text evidence="1">The sequence shown here is derived from an EMBL/GenBank/DDBJ whole genome shotgun (WGS) entry which is preliminary data.</text>
</comment>
<protein>
    <recommendedName>
        <fullName evidence="3">DUF2804 domain-containing protein</fullName>
    </recommendedName>
</protein>
<name>A0A1C0Z4M6_9BACL</name>
<dbReference type="RefSeq" id="WP_066461325.1">
    <property type="nucleotide sequence ID" value="NZ_MATO01000003.1"/>
</dbReference>
<dbReference type="AlphaFoldDB" id="A0A1C0Z4M6"/>
<accession>A0A1C0Z4M6</accession>
<reference evidence="1 2" key="1">
    <citation type="submission" date="2016-07" db="EMBL/GenBank/DDBJ databases">
        <title>Caryophanon latum genome sequencing.</title>
        <authorList>
            <person name="Verma A."/>
            <person name="Pal Y."/>
            <person name="Krishnamurthi S."/>
        </authorList>
    </citation>
    <scope>NUCLEOTIDE SEQUENCE [LARGE SCALE GENOMIC DNA]</scope>
    <source>
        <strain evidence="1 2">DSM 14151</strain>
    </source>
</reference>
<dbReference type="OrthoDB" id="9762066at2"/>
<dbReference type="Proteomes" id="UP000093482">
    <property type="component" value="Unassembled WGS sequence"/>
</dbReference>
<dbReference type="PANTHER" id="PTHR35868">
    <property type="entry name" value="DUF2804 DOMAIN-CONTAINING PROTEIN-RELATED"/>
    <property type="match status" value="1"/>
</dbReference>
<dbReference type="Pfam" id="PF10974">
    <property type="entry name" value="DUF2804"/>
    <property type="match status" value="1"/>
</dbReference>
<keyword evidence="2" id="KW-1185">Reference proteome</keyword>
<gene>
    <name evidence="1" type="ORF">A6K76_04250</name>
</gene>